<sequence length="120" mass="13496">MAELKNDWVQLQTDVQPFRDQLAEAAETVVDEGVSNYPIFFAFNGTANEQVPGIFVTEIGTNRGTVWQLNITTLEELVAKTIIPPEKIDPFREVYKKNSESLCFLIVDPEGARFGFVAKE</sequence>
<name>A0A5C7FG89_9BACT</name>
<gene>
    <name evidence="1" type="ORF">FUA23_13725</name>
</gene>
<dbReference type="Proteomes" id="UP000321907">
    <property type="component" value="Unassembled WGS sequence"/>
</dbReference>
<reference evidence="1 2" key="1">
    <citation type="submission" date="2019-08" db="EMBL/GenBank/DDBJ databases">
        <title>Lewinella sp. strain SSH13 Genome sequencing and assembly.</title>
        <authorList>
            <person name="Kim I."/>
        </authorList>
    </citation>
    <scope>NUCLEOTIDE SEQUENCE [LARGE SCALE GENOMIC DNA]</scope>
    <source>
        <strain evidence="1 2">SSH13</strain>
    </source>
</reference>
<organism evidence="1 2">
    <name type="scientific">Neolewinella aurantiaca</name>
    <dbReference type="NCBI Taxonomy" id="2602767"/>
    <lineage>
        <taxon>Bacteria</taxon>
        <taxon>Pseudomonadati</taxon>
        <taxon>Bacteroidota</taxon>
        <taxon>Saprospiria</taxon>
        <taxon>Saprospirales</taxon>
        <taxon>Lewinellaceae</taxon>
        <taxon>Neolewinella</taxon>
    </lineage>
</organism>
<accession>A0A5C7FG89</accession>
<evidence type="ECO:0000313" key="2">
    <source>
        <dbReference type="Proteomes" id="UP000321907"/>
    </source>
</evidence>
<dbReference type="AlphaFoldDB" id="A0A5C7FG89"/>
<dbReference type="RefSeq" id="WP_147931323.1">
    <property type="nucleotide sequence ID" value="NZ_VOXD01000020.1"/>
</dbReference>
<evidence type="ECO:0000313" key="1">
    <source>
        <dbReference type="EMBL" id="TXF88720.1"/>
    </source>
</evidence>
<dbReference type="EMBL" id="VOXD01000020">
    <property type="protein sequence ID" value="TXF88720.1"/>
    <property type="molecule type" value="Genomic_DNA"/>
</dbReference>
<comment type="caution">
    <text evidence="1">The sequence shown here is derived from an EMBL/GenBank/DDBJ whole genome shotgun (WGS) entry which is preliminary data.</text>
</comment>
<dbReference type="OrthoDB" id="880708at2"/>
<keyword evidence="2" id="KW-1185">Reference proteome</keyword>
<protein>
    <submittedName>
        <fullName evidence="1">Uncharacterized protein</fullName>
    </submittedName>
</protein>
<proteinExistence type="predicted"/>